<keyword evidence="2" id="KW-1185">Reference proteome</keyword>
<gene>
    <name evidence="1" type="ORF">SLS53_001359</name>
</gene>
<proteinExistence type="predicted"/>
<evidence type="ECO:0000313" key="2">
    <source>
        <dbReference type="Proteomes" id="UP001320245"/>
    </source>
</evidence>
<evidence type="ECO:0000313" key="1">
    <source>
        <dbReference type="EMBL" id="KAK7748107.1"/>
    </source>
</evidence>
<organism evidence="1 2">
    <name type="scientific">Cytospora paraplurivora</name>
    <dbReference type="NCBI Taxonomy" id="2898453"/>
    <lineage>
        <taxon>Eukaryota</taxon>
        <taxon>Fungi</taxon>
        <taxon>Dikarya</taxon>
        <taxon>Ascomycota</taxon>
        <taxon>Pezizomycotina</taxon>
        <taxon>Sordariomycetes</taxon>
        <taxon>Sordariomycetidae</taxon>
        <taxon>Diaporthales</taxon>
        <taxon>Cytosporaceae</taxon>
        <taxon>Cytospora</taxon>
    </lineage>
</organism>
<dbReference type="Gene3D" id="3.50.50.60">
    <property type="entry name" value="FAD/NAD(P)-binding domain"/>
    <property type="match status" value="1"/>
</dbReference>
<reference evidence="1 2" key="1">
    <citation type="journal article" date="2023" name="PLoS ONE">
        <title>Cytospora paraplurivora sp. nov. isolated from orchards with fruit tree decline syndrome in Ontario, Canada.</title>
        <authorList>
            <person name="Ilyukhin E."/>
            <person name="Nguyen H.D.T."/>
            <person name="Castle A.J."/>
            <person name="Ellouze W."/>
        </authorList>
    </citation>
    <scope>NUCLEOTIDE SEQUENCE [LARGE SCALE GENOMIC DNA]</scope>
    <source>
        <strain evidence="1 2">FDS-564</strain>
    </source>
</reference>
<dbReference type="AlphaFoldDB" id="A0AAN9UJR1"/>
<protein>
    <submittedName>
        <fullName evidence="1">Uncharacterized protein</fullName>
    </submittedName>
</protein>
<comment type="caution">
    <text evidence="1">The sequence shown here is derived from an EMBL/GenBank/DDBJ whole genome shotgun (WGS) entry which is preliminary data.</text>
</comment>
<dbReference type="EMBL" id="JAJSPL020000003">
    <property type="protein sequence ID" value="KAK7748107.1"/>
    <property type="molecule type" value="Genomic_DNA"/>
</dbReference>
<accession>A0AAN9UJR1</accession>
<name>A0AAN9UJR1_9PEZI</name>
<dbReference type="InterPro" id="IPR036188">
    <property type="entry name" value="FAD/NAD-bd_sf"/>
</dbReference>
<sequence>MLRSHLLIRCYIRKSGAAVGIPRNALTALHLIGPSAAESLQRAGTVPQLGVRFKLGHGPIQGAFIHGADSTTEYRRSTSIVHRASFLRELMADIPRERMHASKKLVNVDRPTGEDIWSLSRFISRTGRPTNVTCLSELMVYTAQFEA</sequence>
<dbReference type="Proteomes" id="UP001320245">
    <property type="component" value="Unassembled WGS sequence"/>
</dbReference>